<dbReference type="AlphaFoldDB" id="A3ISQ0"/>
<dbReference type="EMBL" id="AAXW01000024">
    <property type="protein sequence ID" value="EAZ90470.1"/>
    <property type="molecule type" value="Genomic_DNA"/>
</dbReference>
<dbReference type="Gene3D" id="3.40.50.1820">
    <property type="entry name" value="alpha/beta hydrolase"/>
    <property type="match status" value="1"/>
</dbReference>
<dbReference type="InterPro" id="IPR002925">
    <property type="entry name" value="Dienelactn_hydro"/>
</dbReference>
<dbReference type="GO" id="GO:0016787">
    <property type="term" value="F:hydrolase activity"/>
    <property type="evidence" value="ECO:0007669"/>
    <property type="project" value="UniProtKB-KW"/>
</dbReference>
<feature type="domain" description="Dienelactone hydrolase" evidence="1">
    <location>
        <begin position="82"/>
        <end position="294"/>
    </location>
</feature>
<dbReference type="eggNOG" id="COG0412">
    <property type="taxonomic scope" value="Bacteria"/>
</dbReference>
<protein>
    <submittedName>
        <fullName evidence="2">Dienelactone hydrolase family protein</fullName>
    </submittedName>
</protein>
<name>A3ISQ0_9CHRO</name>
<dbReference type="PANTHER" id="PTHR46623">
    <property type="entry name" value="CARBOXYMETHYLENEBUTENOLIDASE-RELATED"/>
    <property type="match status" value="1"/>
</dbReference>
<dbReference type="Proteomes" id="UP000003781">
    <property type="component" value="Unassembled WGS sequence"/>
</dbReference>
<keyword evidence="2" id="KW-0378">Hydrolase</keyword>
<proteinExistence type="predicted"/>
<dbReference type="InterPro" id="IPR029058">
    <property type="entry name" value="AB_hydrolase_fold"/>
</dbReference>
<evidence type="ECO:0000313" key="2">
    <source>
        <dbReference type="EMBL" id="EAZ90470.1"/>
    </source>
</evidence>
<gene>
    <name evidence="2" type="ORF">CY0110_26622</name>
</gene>
<accession>A3ISQ0</accession>
<keyword evidence="3" id="KW-1185">Reference proteome</keyword>
<evidence type="ECO:0000313" key="3">
    <source>
        <dbReference type="Proteomes" id="UP000003781"/>
    </source>
</evidence>
<dbReference type="Pfam" id="PF01738">
    <property type="entry name" value="DLH"/>
    <property type="match status" value="1"/>
</dbReference>
<reference evidence="2 3" key="1">
    <citation type="submission" date="2007-03" db="EMBL/GenBank/DDBJ databases">
        <authorList>
            <person name="Stal L."/>
            <person name="Ferriera S."/>
            <person name="Johnson J."/>
            <person name="Kravitz S."/>
            <person name="Beeson K."/>
            <person name="Sutton G."/>
            <person name="Rogers Y.-H."/>
            <person name="Friedman R."/>
            <person name="Frazier M."/>
            <person name="Venter J.C."/>
        </authorList>
    </citation>
    <scope>NUCLEOTIDE SEQUENCE [LARGE SCALE GENOMIC DNA]</scope>
    <source>
        <strain evidence="2 3">CCY0110</strain>
    </source>
</reference>
<dbReference type="SUPFAM" id="SSF53474">
    <property type="entry name" value="alpha/beta-Hydrolases"/>
    <property type="match status" value="1"/>
</dbReference>
<dbReference type="PANTHER" id="PTHR46623:SF6">
    <property type="entry name" value="ALPHA_BETA-HYDROLASES SUPERFAMILY PROTEIN"/>
    <property type="match status" value="1"/>
</dbReference>
<dbReference type="InterPro" id="IPR051049">
    <property type="entry name" value="Dienelactone_hydrolase-like"/>
</dbReference>
<sequence>MLSMRLFLALVLGTFLVVVGWQSNLFATNVTLPPQDAYTDYMWEVHHDERPTPTDILTQAPDEDDTVTAEMVTYGTLEEKEIKGYLASPMNNDRPLPAIIVIHEWWGLNDNIKAMTRKIAAEGYTALAVDMYAGESAETPEKAMKLVTDARNNSDRLKDNLALAYQYLEEEENAPKIASIGWCFGGSLSLKTALLFPENLDAAVIYYGGDLETDAEVLKSLEMPILGIFGELDDRPSPETVKEFEMTLKSLDKEVEVYIYPNADHAFANPSGERYNQVAAMDAWDKTVQFFSEHLK</sequence>
<organism evidence="2 3">
    <name type="scientific">Crocosphaera chwakensis CCY0110</name>
    <dbReference type="NCBI Taxonomy" id="391612"/>
    <lineage>
        <taxon>Bacteria</taxon>
        <taxon>Bacillati</taxon>
        <taxon>Cyanobacteriota</taxon>
        <taxon>Cyanophyceae</taxon>
        <taxon>Oscillatoriophycideae</taxon>
        <taxon>Chroococcales</taxon>
        <taxon>Aphanothecaceae</taxon>
        <taxon>Crocosphaera</taxon>
        <taxon>Crocosphaera chwakensis</taxon>
    </lineage>
</organism>
<evidence type="ECO:0000259" key="1">
    <source>
        <dbReference type="Pfam" id="PF01738"/>
    </source>
</evidence>
<comment type="caution">
    <text evidence="2">The sequence shown here is derived from an EMBL/GenBank/DDBJ whole genome shotgun (WGS) entry which is preliminary data.</text>
</comment>